<gene>
    <name evidence="1" type="ORF">AM231_23510</name>
</gene>
<organism evidence="1 2">
    <name type="scientific">Paenibacillus solani</name>
    <dbReference type="NCBI Taxonomy" id="1705565"/>
    <lineage>
        <taxon>Bacteria</taxon>
        <taxon>Bacillati</taxon>
        <taxon>Bacillota</taxon>
        <taxon>Bacilli</taxon>
        <taxon>Bacillales</taxon>
        <taxon>Paenibacillaceae</taxon>
        <taxon>Paenibacillus</taxon>
    </lineage>
</organism>
<reference evidence="2" key="1">
    <citation type="submission" date="2015-08" db="EMBL/GenBank/DDBJ databases">
        <title>Genome sequencing project for genomic taxonomy and phylogenomics of Bacillus-like bacteria.</title>
        <authorList>
            <person name="Liu B."/>
            <person name="Wang J."/>
            <person name="Zhu Y."/>
            <person name="Liu G."/>
            <person name="Chen Q."/>
            <person name="Chen Z."/>
            <person name="Lan J."/>
            <person name="Che J."/>
            <person name="Ge C."/>
            <person name="Shi H."/>
            <person name="Pan Z."/>
            <person name="Liu X."/>
        </authorList>
    </citation>
    <scope>NUCLEOTIDE SEQUENCE [LARGE SCALE GENOMIC DNA]</scope>
    <source>
        <strain evidence="2">FJAT-22460</strain>
    </source>
</reference>
<dbReference type="GeneID" id="72769037"/>
<evidence type="ECO:0000313" key="2">
    <source>
        <dbReference type="Proteomes" id="UP000036932"/>
    </source>
</evidence>
<dbReference type="RefSeq" id="WP_006208082.1">
    <property type="nucleotide sequence ID" value="NZ_JBCMXJ010000025.1"/>
</dbReference>
<name>A0A0M1N4L2_9BACL</name>
<dbReference type="EMBL" id="LIUT01000006">
    <property type="protein sequence ID" value="KOR76899.1"/>
    <property type="molecule type" value="Genomic_DNA"/>
</dbReference>
<dbReference type="AlphaFoldDB" id="A0A0M1N4L2"/>
<dbReference type="OrthoDB" id="2645576at2"/>
<comment type="caution">
    <text evidence="1">The sequence shown here is derived from an EMBL/GenBank/DDBJ whole genome shotgun (WGS) entry which is preliminary data.</text>
</comment>
<keyword evidence="2" id="KW-1185">Reference proteome</keyword>
<proteinExistence type="predicted"/>
<dbReference type="PATRIC" id="fig|1705565.3.peg.851"/>
<protein>
    <submittedName>
        <fullName evidence="1">Uncharacterized protein</fullName>
    </submittedName>
</protein>
<accession>A0A0M1N4L2</accession>
<dbReference type="Proteomes" id="UP000036932">
    <property type="component" value="Unassembled WGS sequence"/>
</dbReference>
<evidence type="ECO:0000313" key="1">
    <source>
        <dbReference type="EMBL" id="KOR76899.1"/>
    </source>
</evidence>
<sequence length="62" mass="7294">MATKGHNEVKESLREMTRIFRPKDPKKFVKEYVRKYHIMGGYEEELTLVVEHELGKLNSSVS</sequence>